<reference evidence="1 2" key="1">
    <citation type="submission" date="2023-08" db="EMBL/GenBank/DDBJ databases">
        <authorList>
            <person name="Girao M."/>
            <person name="Carvalho M.F."/>
        </authorList>
    </citation>
    <scope>NUCLEOTIDE SEQUENCE [LARGE SCALE GENOMIC DNA]</scope>
    <source>
        <strain evidence="1 2">CT-R113</strain>
    </source>
</reference>
<evidence type="ECO:0000313" key="2">
    <source>
        <dbReference type="Proteomes" id="UP001356095"/>
    </source>
</evidence>
<comment type="caution">
    <text evidence="1">The sequence shown here is derived from an EMBL/GenBank/DDBJ whole genome shotgun (WGS) entry which is preliminary data.</text>
</comment>
<keyword evidence="2" id="KW-1185">Reference proteome</keyword>
<sequence length="125" mass="13598">MSAWSDAELSRIGDAGEMRITSLDDGGRLRRPRTIWVVREGDDLYVRSVNGPGSSWYRGTRDRLAGHVSAGGVEADVVFEDADHALDDRIDSAYRSKYGASSSAVERITGTPARSTTTRLLRAPA</sequence>
<dbReference type="Proteomes" id="UP001356095">
    <property type="component" value="Unassembled WGS sequence"/>
</dbReference>
<dbReference type="InterPro" id="IPR016888">
    <property type="entry name" value="UCP028498"/>
</dbReference>
<proteinExistence type="predicted"/>
<accession>A0ABU7K5V5</accession>
<dbReference type="Pfam" id="PF10012">
    <property type="entry name" value="DUF2255"/>
    <property type="match status" value="1"/>
</dbReference>
<evidence type="ECO:0000313" key="1">
    <source>
        <dbReference type="EMBL" id="MEE2037417.1"/>
    </source>
</evidence>
<name>A0ABU7K5V5_9ACTN</name>
<dbReference type="EMBL" id="JAUZMY010000007">
    <property type="protein sequence ID" value="MEE2037417.1"/>
    <property type="molecule type" value="Genomic_DNA"/>
</dbReference>
<dbReference type="RefSeq" id="WP_330091213.1">
    <property type="nucleotide sequence ID" value="NZ_JAUZMY010000007.1"/>
</dbReference>
<organism evidence="1 2">
    <name type="scientific">Nocardiopsis codii</name>
    <dbReference type="NCBI Taxonomy" id="3065942"/>
    <lineage>
        <taxon>Bacteria</taxon>
        <taxon>Bacillati</taxon>
        <taxon>Actinomycetota</taxon>
        <taxon>Actinomycetes</taxon>
        <taxon>Streptosporangiales</taxon>
        <taxon>Nocardiopsidaceae</taxon>
        <taxon>Nocardiopsis</taxon>
    </lineage>
</organism>
<gene>
    <name evidence="1" type="ORF">Q8791_09315</name>
</gene>
<protein>
    <submittedName>
        <fullName evidence="1">DUF2255 family protein</fullName>
    </submittedName>
</protein>